<dbReference type="AlphaFoldDB" id="A0A0S4LRX5"/>
<evidence type="ECO:0000313" key="1">
    <source>
        <dbReference type="EMBL" id="CUS38662.1"/>
    </source>
</evidence>
<gene>
    <name evidence="1" type="ORF">COMA1_60008</name>
</gene>
<dbReference type="STRING" id="1742972.COMA1_60008"/>
<organism evidence="1 2">
    <name type="scientific">Candidatus Nitrospira nitrosa</name>
    <dbReference type="NCBI Taxonomy" id="1742972"/>
    <lineage>
        <taxon>Bacteria</taxon>
        <taxon>Pseudomonadati</taxon>
        <taxon>Nitrospirota</taxon>
        <taxon>Nitrospiria</taxon>
        <taxon>Nitrospirales</taxon>
        <taxon>Nitrospiraceae</taxon>
        <taxon>Nitrospira</taxon>
    </lineage>
</organism>
<dbReference type="SUPFAM" id="SSF50199">
    <property type="entry name" value="Staphylococcal nuclease"/>
    <property type="match status" value="1"/>
</dbReference>
<accession>A0A0S4LRX5</accession>
<dbReference type="Proteomes" id="UP000199032">
    <property type="component" value="Unassembled WGS sequence"/>
</dbReference>
<dbReference type="Gene3D" id="2.40.50.90">
    <property type="match status" value="1"/>
</dbReference>
<proteinExistence type="predicted"/>
<dbReference type="EMBL" id="CZQA01000012">
    <property type="protein sequence ID" value="CUS38662.1"/>
    <property type="molecule type" value="Genomic_DNA"/>
</dbReference>
<sequence length="70" mass="7650">MTSAACADFTRPVISALNADIVVVLHHKKAEHIRLQGIDCLEKAQAFEQRAKQATSSLSFSKTVTVEAYC</sequence>
<evidence type="ECO:0000313" key="2">
    <source>
        <dbReference type="Proteomes" id="UP000199032"/>
    </source>
</evidence>
<reference evidence="1 2" key="1">
    <citation type="submission" date="2015-10" db="EMBL/GenBank/DDBJ databases">
        <authorList>
            <person name="Gilbert D.G."/>
        </authorList>
    </citation>
    <scope>NUCLEOTIDE SEQUENCE [LARGE SCALE GENOMIC DNA]</scope>
    <source>
        <strain evidence="1">COMA1</strain>
    </source>
</reference>
<name>A0A0S4LRX5_9BACT</name>
<protein>
    <submittedName>
        <fullName evidence="1">Uncharacterized protein</fullName>
    </submittedName>
</protein>
<dbReference type="InterPro" id="IPR035437">
    <property type="entry name" value="SNase_OB-fold_sf"/>
</dbReference>
<keyword evidence="2" id="KW-1185">Reference proteome</keyword>